<comment type="similarity">
    <text evidence="10 11">Belongs to the TonB-dependent receptor family.</text>
</comment>
<comment type="caution">
    <text evidence="14">The sequence shown here is derived from an EMBL/GenBank/DDBJ whole genome shotgun (WGS) entry which is preliminary data.</text>
</comment>
<dbReference type="PANTHER" id="PTHR30069">
    <property type="entry name" value="TONB-DEPENDENT OUTER MEMBRANE RECEPTOR"/>
    <property type="match status" value="1"/>
</dbReference>
<dbReference type="GO" id="GO:0044718">
    <property type="term" value="P:siderophore transmembrane transport"/>
    <property type="evidence" value="ECO:0007669"/>
    <property type="project" value="TreeGrafter"/>
</dbReference>
<evidence type="ECO:0000313" key="14">
    <source>
        <dbReference type="EMBL" id="TPV33332.1"/>
    </source>
</evidence>
<evidence type="ECO:0000256" key="8">
    <source>
        <dbReference type="ARBA" id="ARBA00023170"/>
    </source>
</evidence>
<dbReference type="Pfam" id="PF00593">
    <property type="entry name" value="TonB_dep_Rec_b-barrel"/>
    <property type="match status" value="1"/>
</dbReference>
<keyword evidence="8 14" id="KW-0675">Receptor</keyword>
<dbReference type="GO" id="GO:0015344">
    <property type="term" value="F:siderophore uptake transmembrane transporter activity"/>
    <property type="evidence" value="ECO:0007669"/>
    <property type="project" value="TreeGrafter"/>
</dbReference>
<keyword evidence="7 10" id="KW-0472">Membrane</keyword>
<evidence type="ECO:0000256" key="9">
    <source>
        <dbReference type="ARBA" id="ARBA00023237"/>
    </source>
</evidence>
<dbReference type="EMBL" id="VHIQ01000004">
    <property type="protein sequence ID" value="TPV33332.1"/>
    <property type="molecule type" value="Genomic_DNA"/>
</dbReference>
<dbReference type="InterPro" id="IPR012910">
    <property type="entry name" value="Plug_dom"/>
</dbReference>
<dbReference type="Pfam" id="PF13715">
    <property type="entry name" value="CarbopepD_reg_2"/>
    <property type="match status" value="1"/>
</dbReference>
<dbReference type="InterPro" id="IPR037066">
    <property type="entry name" value="Plug_dom_sf"/>
</dbReference>
<evidence type="ECO:0000259" key="13">
    <source>
        <dbReference type="Pfam" id="PF07715"/>
    </source>
</evidence>
<keyword evidence="9 10" id="KW-0998">Cell outer membrane</keyword>
<evidence type="ECO:0000256" key="1">
    <source>
        <dbReference type="ARBA" id="ARBA00004571"/>
    </source>
</evidence>
<protein>
    <submittedName>
        <fullName evidence="14">TonB-dependent receptor</fullName>
    </submittedName>
</protein>
<evidence type="ECO:0000259" key="12">
    <source>
        <dbReference type="Pfam" id="PF00593"/>
    </source>
</evidence>
<dbReference type="Gene3D" id="2.40.170.20">
    <property type="entry name" value="TonB-dependent receptor, beta-barrel domain"/>
    <property type="match status" value="1"/>
</dbReference>
<evidence type="ECO:0000256" key="7">
    <source>
        <dbReference type="ARBA" id="ARBA00023136"/>
    </source>
</evidence>
<evidence type="ECO:0000256" key="4">
    <source>
        <dbReference type="ARBA" id="ARBA00022692"/>
    </source>
</evidence>
<organism evidence="14 15">
    <name type="scientific">Paucihalobacter ruber</name>
    <dbReference type="NCBI Taxonomy" id="2567861"/>
    <lineage>
        <taxon>Bacteria</taxon>
        <taxon>Pseudomonadati</taxon>
        <taxon>Bacteroidota</taxon>
        <taxon>Flavobacteriia</taxon>
        <taxon>Flavobacteriales</taxon>
        <taxon>Flavobacteriaceae</taxon>
        <taxon>Paucihalobacter</taxon>
    </lineage>
</organism>
<proteinExistence type="inferred from homology"/>
<dbReference type="SUPFAM" id="SSF49464">
    <property type="entry name" value="Carboxypeptidase regulatory domain-like"/>
    <property type="match status" value="1"/>
</dbReference>
<dbReference type="Gene3D" id="2.170.130.10">
    <property type="entry name" value="TonB-dependent receptor, plug domain"/>
    <property type="match status" value="1"/>
</dbReference>
<name>A0A506PJS1_9FLAO</name>
<dbReference type="GO" id="GO:0009279">
    <property type="term" value="C:cell outer membrane"/>
    <property type="evidence" value="ECO:0007669"/>
    <property type="project" value="UniProtKB-SubCell"/>
</dbReference>
<evidence type="ECO:0000256" key="10">
    <source>
        <dbReference type="PROSITE-ProRule" id="PRU01360"/>
    </source>
</evidence>
<dbReference type="PANTHER" id="PTHR30069:SF29">
    <property type="entry name" value="HEMOGLOBIN AND HEMOGLOBIN-HAPTOGLOBIN-BINDING PROTEIN 1-RELATED"/>
    <property type="match status" value="1"/>
</dbReference>
<dbReference type="Proteomes" id="UP000317332">
    <property type="component" value="Unassembled WGS sequence"/>
</dbReference>
<comment type="subcellular location">
    <subcellularLocation>
        <location evidence="1 10">Cell outer membrane</location>
        <topology evidence="1 10">Multi-pass membrane protein</topology>
    </subcellularLocation>
</comment>
<dbReference type="RefSeq" id="WP_140990294.1">
    <property type="nucleotide sequence ID" value="NZ_VHIQ01000004.1"/>
</dbReference>
<evidence type="ECO:0000256" key="11">
    <source>
        <dbReference type="RuleBase" id="RU003357"/>
    </source>
</evidence>
<keyword evidence="3 10" id="KW-1134">Transmembrane beta strand</keyword>
<reference evidence="14 15" key="1">
    <citation type="submission" date="2019-06" db="EMBL/GenBank/DDBJ databases">
        <title>Flavobacteriaceae Paucihalobacterium erythroidium CWB-1, complete genome.</title>
        <authorList>
            <person name="Wu S."/>
        </authorList>
    </citation>
    <scope>NUCLEOTIDE SEQUENCE [LARGE SCALE GENOMIC DNA]</scope>
    <source>
        <strain evidence="14 15">CWB-1</strain>
    </source>
</reference>
<dbReference type="InterPro" id="IPR008969">
    <property type="entry name" value="CarboxyPept-like_regulatory"/>
</dbReference>
<keyword evidence="2 10" id="KW-0813">Transport</keyword>
<evidence type="ECO:0000256" key="6">
    <source>
        <dbReference type="ARBA" id="ARBA00023077"/>
    </source>
</evidence>
<keyword evidence="15" id="KW-1185">Reference proteome</keyword>
<sequence length="800" mass="91284">MKYFYWVIAFFIIYYGQAQNCSYIFSGKVLDFHDGKAIEAATVYIKELNRFTVTNRDGDFKIDKLCTGEYTVIFTHIGCEDKEIKINLTSNLTQTVRLEHHIEDLNQISLTGKAPKQTRSGQETRISAETLESYSSLSLGDVLKEVSGVTSLNTGNTIVKPVINGMHSSRIIIMTNGVRLQDQEWGVEHAPNIDINNAGAVSVIKGSAALAFGGDAIGGVVNLKPFQFKKTDSIFGKTILSGQTNGRGGSLHTAITKTYQSGWYASLNGTLKNYGDFEAPDYVLSNTGMRSGALAFQTGYDTFEKGFDLSYNYIHNNIGILRASHIGNINDLVNSINSQQPLVINPFTRDINSPRQDVDHHLVKLSAFKRIKDFGKIMVQYDYQNNRRFEFDVRIGDNRNTPAVDLELKTHSVLAQVRKDINLDRIYTFGIMGRYQNNFANPDTGVRRLIPDYDKYDFGAFFTSEWKITNDFIIDAGLRYDFNRIDAQKFYRISRWNDLGYNEDFPEFVVNDTDFGTQMLTNPVFNYHNISAAIGLTYDLNDEHKLLTNLSMAMRPPNPAELFSEGLHHSAARIEIGDLRNDQETAYRWSGTYNYQNNQTNVVVEAFYNYINNYIVIEPTGTEQTIRGAFPVWQYRQTNAQLFGIDLSVTHEISERFSFSNKSSFIKGYETNNNRPLIDIPAVRTINSIEFNKTEWNNFSTALTSEYVFRQNEFPDNNFEQFIASEDRFVLVDVSTPPAAYHLLNWKASMDFKLSEKSILNVNLSVNNLLNENYRDYLNRLRYFADDLGRNVMLQLKINY</sequence>
<dbReference type="Gene3D" id="2.60.40.1120">
    <property type="entry name" value="Carboxypeptidase-like, regulatory domain"/>
    <property type="match status" value="1"/>
</dbReference>
<gene>
    <name evidence="14" type="ORF">FJ651_09580</name>
</gene>
<dbReference type="InterPro" id="IPR000531">
    <property type="entry name" value="Beta-barrel_TonB"/>
</dbReference>
<dbReference type="InterPro" id="IPR039426">
    <property type="entry name" value="TonB-dep_rcpt-like"/>
</dbReference>
<dbReference type="Pfam" id="PF07715">
    <property type="entry name" value="Plug"/>
    <property type="match status" value="1"/>
</dbReference>
<feature type="domain" description="TonB-dependent receptor-like beta-barrel" evidence="12">
    <location>
        <begin position="265"/>
        <end position="769"/>
    </location>
</feature>
<dbReference type="OrthoDB" id="9795928at2"/>
<evidence type="ECO:0000313" key="15">
    <source>
        <dbReference type="Proteomes" id="UP000317332"/>
    </source>
</evidence>
<keyword evidence="6 11" id="KW-0798">TonB box</keyword>
<keyword evidence="5" id="KW-0732">Signal</keyword>
<feature type="domain" description="TonB-dependent receptor plug" evidence="13">
    <location>
        <begin position="119"/>
        <end position="220"/>
    </location>
</feature>
<dbReference type="AlphaFoldDB" id="A0A506PJS1"/>
<evidence type="ECO:0000256" key="5">
    <source>
        <dbReference type="ARBA" id="ARBA00022729"/>
    </source>
</evidence>
<dbReference type="SUPFAM" id="SSF56935">
    <property type="entry name" value="Porins"/>
    <property type="match status" value="1"/>
</dbReference>
<dbReference type="InterPro" id="IPR036942">
    <property type="entry name" value="Beta-barrel_TonB_sf"/>
</dbReference>
<evidence type="ECO:0000256" key="2">
    <source>
        <dbReference type="ARBA" id="ARBA00022448"/>
    </source>
</evidence>
<evidence type="ECO:0000256" key="3">
    <source>
        <dbReference type="ARBA" id="ARBA00022452"/>
    </source>
</evidence>
<keyword evidence="4 10" id="KW-0812">Transmembrane</keyword>
<dbReference type="PROSITE" id="PS52016">
    <property type="entry name" value="TONB_DEPENDENT_REC_3"/>
    <property type="match status" value="1"/>
</dbReference>
<accession>A0A506PJS1</accession>